<comment type="function">
    <text evidence="2">One of several proteins that assist in the late maturation steps of the functional core of the 30S ribosomal subunit. Associates with free 30S ribosomal subunits (but not with 30S subunits that are part of 70S ribosomes or polysomes). Required for efficient processing of 16S rRNA. May interact with the 5'-terminal helix region of 16S rRNA.</text>
</comment>
<comment type="subunit">
    <text evidence="2">Monomer. Binds 30S ribosomal subunits, but not 50S ribosomal subunits or 70S ribosomes.</text>
</comment>
<proteinExistence type="inferred from homology"/>
<dbReference type="Pfam" id="PF02033">
    <property type="entry name" value="RBFA"/>
    <property type="match status" value="1"/>
</dbReference>
<organism evidence="3 4">
    <name type="scientific">Turicibacter sanguinis</name>
    <dbReference type="NCBI Taxonomy" id="154288"/>
    <lineage>
        <taxon>Bacteria</taxon>
        <taxon>Bacillati</taxon>
        <taxon>Bacillota</taxon>
        <taxon>Erysipelotrichia</taxon>
        <taxon>Erysipelotrichales</taxon>
        <taxon>Turicibacteraceae</taxon>
        <taxon>Turicibacter</taxon>
    </lineage>
</organism>
<dbReference type="InterPro" id="IPR020053">
    <property type="entry name" value="Ribosome-bd_factorA_CS"/>
</dbReference>
<evidence type="ECO:0000256" key="2">
    <source>
        <dbReference type="HAMAP-Rule" id="MF_00003"/>
    </source>
</evidence>
<dbReference type="GeneID" id="60059188"/>
<dbReference type="PANTHER" id="PTHR33515">
    <property type="entry name" value="RIBOSOME-BINDING FACTOR A, CHLOROPLASTIC-RELATED"/>
    <property type="match status" value="1"/>
</dbReference>
<dbReference type="Proteomes" id="UP000487649">
    <property type="component" value="Unassembled WGS sequence"/>
</dbReference>
<dbReference type="InterPro" id="IPR000238">
    <property type="entry name" value="RbfA"/>
</dbReference>
<comment type="subcellular location">
    <subcellularLocation>
        <location evidence="2">Cytoplasm</location>
    </subcellularLocation>
</comment>
<evidence type="ECO:0000256" key="1">
    <source>
        <dbReference type="ARBA" id="ARBA00022517"/>
    </source>
</evidence>
<keyword evidence="1 2" id="KW-0690">Ribosome biogenesis</keyword>
<comment type="caution">
    <text evidence="3">The sequence shown here is derived from an EMBL/GenBank/DDBJ whole genome shotgun (WGS) entry which is preliminary data.</text>
</comment>
<dbReference type="GO" id="GO:0030490">
    <property type="term" value="P:maturation of SSU-rRNA"/>
    <property type="evidence" value="ECO:0007669"/>
    <property type="project" value="UniProtKB-UniRule"/>
</dbReference>
<dbReference type="AlphaFoldDB" id="A0A173T7Y3"/>
<dbReference type="InterPro" id="IPR023799">
    <property type="entry name" value="RbfA_dom_sf"/>
</dbReference>
<evidence type="ECO:0000313" key="3">
    <source>
        <dbReference type="EMBL" id="MTK22401.1"/>
    </source>
</evidence>
<dbReference type="PROSITE" id="PS01319">
    <property type="entry name" value="RBFA"/>
    <property type="match status" value="1"/>
</dbReference>
<dbReference type="RefSeq" id="WP_006783233.1">
    <property type="nucleotide sequence ID" value="NZ_CABJBH010000001.1"/>
</dbReference>
<dbReference type="OrthoDB" id="307788at2"/>
<dbReference type="PANTHER" id="PTHR33515:SF1">
    <property type="entry name" value="RIBOSOME-BINDING FACTOR A, CHLOROPLASTIC-RELATED"/>
    <property type="match status" value="1"/>
</dbReference>
<dbReference type="HAMAP" id="MF_00003">
    <property type="entry name" value="RbfA"/>
    <property type="match status" value="1"/>
</dbReference>
<evidence type="ECO:0000313" key="4">
    <source>
        <dbReference type="Proteomes" id="UP000487649"/>
    </source>
</evidence>
<comment type="similarity">
    <text evidence="2">Belongs to the RbfA family.</text>
</comment>
<name>A0A173T7Y3_9FIRM</name>
<reference evidence="3 4" key="1">
    <citation type="journal article" date="2019" name="Nat. Med.">
        <title>A library of human gut bacterial isolates paired with longitudinal multiomics data enables mechanistic microbiome research.</title>
        <authorList>
            <person name="Poyet M."/>
            <person name="Groussin M."/>
            <person name="Gibbons S.M."/>
            <person name="Avila-Pacheco J."/>
            <person name="Jiang X."/>
            <person name="Kearney S.M."/>
            <person name="Perrotta A.R."/>
            <person name="Berdy B."/>
            <person name="Zhao S."/>
            <person name="Lieberman T.D."/>
            <person name="Swanson P.K."/>
            <person name="Smith M."/>
            <person name="Roesemann S."/>
            <person name="Alexander J.E."/>
            <person name="Rich S.A."/>
            <person name="Livny J."/>
            <person name="Vlamakis H."/>
            <person name="Clish C."/>
            <person name="Bullock K."/>
            <person name="Deik A."/>
            <person name="Scott J."/>
            <person name="Pierce K.A."/>
            <person name="Xavier R.J."/>
            <person name="Alm E.J."/>
        </authorList>
    </citation>
    <scope>NUCLEOTIDE SEQUENCE [LARGE SCALE GENOMIC DNA]</scope>
    <source>
        <strain evidence="3 4">BIOML-A198</strain>
    </source>
</reference>
<accession>A0A173T7Y3</accession>
<sequence>MSRIRVQKISKQIERDVTDIIMNEIKDTKIGFVTVTGAEVTNDLSFCKIYYSVLGGENRREAATKALIRSKGFIRSELSKRLSIRKVPELIFEIDESIEYGNKIDTMLNELRRQGKM</sequence>
<dbReference type="EMBL" id="WMQE01000037">
    <property type="protein sequence ID" value="MTK22401.1"/>
    <property type="molecule type" value="Genomic_DNA"/>
</dbReference>
<dbReference type="NCBIfam" id="TIGR00082">
    <property type="entry name" value="rbfA"/>
    <property type="match status" value="1"/>
</dbReference>
<dbReference type="GO" id="GO:0005829">
    <property type="term" value="C:cytosol"/>
    <property type="evidence" value="ECO:0007669"/>
    <property type="project" value="TreeGrafter"/>
</dbReference>
<gene>
    <name evidence="2 3" type="primary">rbfA</name>
    <name evidence="3" type="ORF">GMA92_13365</name>
</gene>
<dbReference type="InterPro" id="IPR015946">
    <property type="entry name" value="KH_dom-like_a/b"/>
</dbReference>
<protein>
    <recommendedName>
        <fullName evidence="2">Ribosome-binding factor A</fullName>
    </recommendedName>
</protein>
<dbReference type="Gene3D" id="3.30.300.20">
    <property type="match status" value="1"/>
</dbReference>
<keyword evidence="2" id="KW-0963">Cytoplasm</keyword>
<dbReference type="SUPFAM" id="SSF89919">
    <property type="entry name" value="Ribosome-binding factor A, RbfA"/>
    <property type="match status" value="1"/>
</dbReference>
<dbReference type="GO" id="GO:0043024">
    <property type="term" value="F:ribosomal small subunit binding"/>
    <property type="evidence" value="ECO:0007669"/>
    <property type="project" value="TreeGrafter"/>
</dbReference>